<dbReference type="InterPro" id="IPR001375">
    <property type="entry name" value="Peptidase_S9_cat"/>
</dbReference>
<proteinExistence type="predicted"/>
<dbReference type="SUPFAM" id="SSF82171">
    <property type="entry name" value="DPP6 N-terminal domain-like"/>
    <property type="match status" value="1"/>
</dbReference>
<keyword evidence="2" id="KW-0732">Signal</keyword>
<evidence type="ECO:0000259" key="3">
    <source>
        <dbReference type="Pfam" id="PF00326"/>
    </source>
</evidence>
<dbReference type="InterPro" id="IPR029058">
    <property type="entry name" value="AB_hydrolase_fold"/>
</dbReference>
<feature type="signal peptide" evidence="2">
    <location>
        <begin position="1"/>
        <end position="21"/>
    </location>
</feature>
<feature type="domain" description="Peptidase S9 prolyl oligopeptidase catalytic" evidence="3">
    <location>
        <begin position="432"/>
        <end position="642"/>
    </location>
</feature>
<dbReference type="Proteomes" id="UP001431217">
    <property type="component" value="Unassembled WGS sequence"/>
</dbReference>
<name>A0ABT0MH25_9GAMM</name>
<dbReference type="PANTHER" id="PTHR42776">
    <property type="entry name" value="SERINE PEPTIDASE S9 FAMILY MEMBER"/>
    <property type="match status" value="1"/>
</dbReference>
<protein>
    <submittedName>
        <fullName evidence="4">Prolyl oligopeptidase family serine peptidase</fullName>
    </submittedName>
</protein>
<evidence type="ECO:0000313" key="4">
    <source>
        <dbReference type="EMBL" id="MCL1634181.1"/>
    </source>
</evidence>
<evidence type="ECO:0000256" key="2">
    <source>
        <dbReference type="SAM" id="SignalP"/>
    </source>
</evidence>
<keyword evidence="5" id="KW-1185">Reference proteome</keyword>
<dbReference type="PANTHER" id="PTHR42776:SF27">
    <property type="entry name" value="DIPEPTIDYL PEPTIDASE FAMILY MEMBER 6"/>
    <property type="match status" value="1"/>
</dbReference>
<comment type="caution">
    <text evidence="4">The sequence shown here is derived from an EMBL/GenBank/DDBJ whole genome shotgun (WGS) entry which is preliminary data.</text>
</comment>
<evidence type="ECO:0000313" key="5">
    <source>
        <dbReference type="Proteomes" id="UP001431217"/>
    </source>
</evidence>
<reference evidence="4 5" key="1">
    <citation type="submission" date="2022-05" db="EMBL/GenBank/DDBJ databases">
        <title>Luteimonas sp. SX5, whole genome shotgun sequencing project.</title>
        <authorList>
            <person name="Zhao G."/>
            <person name="Shen L."/>
        </authorList>
    </citation>
    <scope>NUCLEOTIDE SEQUENCE [LARGE SCALE GENOMIC DNA]</scope>
    <source>
        <strain evidence="4 5">SX5</strain>
    </source>
</reference>
<gene>
    <name evidence="4" type="ORF">M2650_05985</name>
</gene>
<organism evidence="4 5">
    <name type="scientific">Luteimonas galliterrae</name>
    <dbReference type="NCBI Taxonomy" id="2940486"/>
    <lineage>
        <taxon>Bacteria</taxon>
        <taxon>Pseudomonadati</taxon>
        <taxon>Pseudomonadota</taxon>
        <taxon>Gammaproteobacteria</taxon>
        <taxon>Lysobacterales</taxon>
        <taxon>Lysobacteraceae</taxon>
        <taxon>Luteimonas</taxon>
    </lineage>
</organism>
<keyword evidence="1" id="KW-0378">Hydrolase</keyword>
<evidence type="ECO:0000256" key="1">
    <source>
        <dbReference type="ARBA" id="ARBA00022801"/>
    </source>
</evidence>
<dbReference type="Pfam" id="PF00326">
    <property type="entry name" value="Peptidase_S9"/>
    <property type="match status" value="1"/>
</dbReference>
<dbReference type="Gene3D" id="3.40.50.1820">
    <property type="entry name" value="alpha/beta hydrolase"/>
    <property type="match status" value="1"/>
</dbReference>
<dbReference type="RefSeq" id="WP_249472458.1">
    <property type="nucleotide sequence ID" value="NZ_JAMBEP010000001.1"/>
</dbReference>
<sequence length="644" mass="71081">MKTNIAWALALGTILCAQANAQTIPAIDFAKHSEVYEVELAPDGKHIAIAAPTPDGLETQLQIIELAGGKTQVLRFGKLEHVSDIYWSADDRIVLARATNMPLRPRPYSRGQLFSTDLSGTNQEVLFGYFRDQRLATAKRKDEGFANVVKVLDQEPGKVLVSFYCYTCGEDPDTVIYKVDTATGSRNEMERIDEPARLIFDNTGRARIRTTRDKNDEPILAYRAGSGAEWQPMPKAMAGYEIDFGGFAEDNNTLYAAVSDAGEAARMYKLDLAAGTRTALPSIADVAPAYFQSAGRNGTPFAVVYNEAKPQLQYLDPSSDFAKLHAGLMKSFPGQLVSFTGFSRDNNIVLFTVWSDRNPGEYYIYDRATKKAQMVAQAMPWIDASKMAKSRPVEFESIDGLKIHALYTAKGDGAKPLIVIPHGGPHGVYDAWGYDSDAQFFASRGYGVLQVNYRGSGGRGMDFERKGYREWGGKMQDDIAAGVKWAIDNKLADPARICTYGASYGGYAALQQPIRFPELYRCAIGYVGVYDLTVMKKEGDIDDTRFGRRYLDRVLGTDEAALIENSPARNADKIKVPVFLAQGAIDRRVPMAQFNALKNAFAANGTKVETMVAPAEGHGFYKPETRAELYQRVEKFLEQNAGPK</sequence>
<feature type="chain" id="PRO_5046624118" evidence="2">
    <location>
        <begin position="22"/>
        <end position="644"/>
    </location>
</feature>
<dbReference type="SUPFAM" id="SSF53474">
    <property type="entry name" value="alpha/beta-Hydrolases"/>
    <property type="match status" value="1"/>
</dbReference>
<dbReference type="EMBL" id="JAMBEP010000001">
    <property type="protein sequence ID" value="MCL1634181.1"/>
    <property type="molecule type" value="Genomic_DNA"/>
</dbReference>
<accession>A0ABT0MH25</accession>